<protein>
    <recommendedName>
        <fullName evidence="5">Type I restriction modification DNA specificity domain-containing protein</fullName>
    </recommendedName>
</protein>
<keyword evidence="4" id="KW-1185">Reference proteome</keyword>
<keyword evidence="2" id="KW-0238">DNA-binding</keyword>
<evidence type="ECO:0000313" key="3">
    <source>
        <dbReference type="EMBL" id="CAB3896173.1"/>
    </source>
</evidence>
<dbReference type="RefSeq" id="WP_180099827.1">
    <property type="nucleotide sequence ID" value="NZ_CADIKR010000005.1"/>
</dbReference>
<evidence type="ECO:0008006" key="5">
    <source>
        <dbReference type="Google" id="ProtNLM"/>
    </source>
</evidence>
<sequence>MPKVSELFDLQYGHSLELNALEKSSHDSSVNFVGRAARNNGVTARVAPILGVAPAAAGTLTVALGGQGGAGVAFVQPSPFYCGRDVMVLTPKKPMTEMQKLWWATCITANRFRFGFGRQANRTLKDLQLPSQAQQPKWVETVDFTEAFTAELHSLAGRSSEARGGSPLDIGNTHCKVSDLFDVQYGTNLELVRLKKNPRGVNFVSRTAKNNGVTAKVDELADLLPTAGRTLSVAAGGSVLETFVQFEPFYTGRDMYVLKPKVPMTDEELIFYASCVRANQWRYSYGRQANRTLRNLRIPAMSSIPTWVYGSFRRVANSLAQPLK</sequence>
<dbReference type="SUPFAM" id="SSF116734">
    <property type="entry name" value="DNA methylase specificity domain"/>
    <property type="match status" value="1"/>
</dbReference>
<dbReference type="Proteomes" id="UP000507140">
    <property type="component" value="Unassembled WGS sequence"/>
</dbReference>
<dbReference type="EMBL" id="CADIKR010000005">
    <property type="protein sequence ID" value="CAB3896173.1"/>
    <property type="molecule type" value="Genomic_DNA"/>
</dbReference>
<dbReference type="InterPro" id="IPR044946">
    <property type="entry name" value="Restrct_endonuc_typeI_TRD_sf"/>
</dbReference>
<name>A0ABM8LHZ0_9BURK</name>
<evidence type="ECO:0000256" key="2">
    <source>
        <dbReference type="ARBA" id="ARBA00023125"/>
    </source>
</evidence>
<gene>
    <name evidence="3" type="ORF">LMG3415_04224</name>
</gene>
<evidence type="ECO:0000256" key="1">
    <source>
        <dbReference type="ARBA" id="ARBA00022747"/>
    </source>
</evidence>
<keyword evidence="1" id="KW-0680">Restriction system</keyword>
<evidence type="ECO:0000313" key="4">
    <source>
        <dbReference type="Proteomes" id="UP000507140"/>
    </source>
</evidence>
<proteinExistence type="predicted"/>
<accession>A0ABM8LHZ0</accession>
<reference evidence="3 4" key="1">
    <citation type="submission" date="2020-04" db="EMBL/GenBank/DDBJ databases">
        <authorList>
            <person name="De Canck E."/>
        </authorList>
    </citation>
    <scope>NUCLEOTIDE SEQUENCE [LARGE SCALE GENOMIC DNA]</scope>
    <source>
        <strain evidence="3 4">LMG 3415</strain>
    </source>
</reference>
<comment type="caution">
    <text evidence="3">The sequence shown here is derived from an EMBL/GenBank/DDBJ whole genome shotgun (WGS) entry which is preliminary data.</text>
</comment>
<dbReference type="Gene3D" id="3.90.220.20">
    <property type="entry name" value="DNA methylase specificity domains"/>
    <property type="match status" value="1"/>
</dbReference>
<organism evidence="3 4">
    <name type="scientific">Achromobacter mucicolens</name>
    <dbReference type="NCBI Taxonomy" id="1389922"/>
    <lineage>
        <taxon>Bacteria</taxon>
        <taxon>Pseudomonadati</taxon>
        <taxon>Pseudomonadota</taxon>
        <taxon>Betaproteobacteria</taxon>
        <taxon>Burkholderiales</taxon>
        <taxon>Alcaligenaceae</taxon>
        <taxon>Achromobacter</taxon>
    </lineage>
</organism>